<keyword evidence="9 18" id="KW-0999">Mitochondrion inner membrane</keyword>
<organism evidence="20">
    <name type="scientific">Psolodesmus mandarinus</name>
    <dbReference type="NCBI Taxonomy" id="193280"/>
    <lineage>
        <taxon>Eukaryota</taxon>
        <taxon>Metazoa</taxon>
        <taxon>Ecdysozoa</taxon>
        <taxon>Arthropoda</taxon>
        <taxon>Hexapoda</taxon>
        <taxon>Insecta</taxon>
        <taxon>Pterygota</taxon>
        <taxon>Palaeoptera</taxon>
        <taxon>Odonata</taxon>
        <taxon>Zygoptera</taxon>
        <taxon>Calopterygidae</taxon>
        <taxon>Psolodesmus</taxon>
    </lineage>
</organism>
<evidence type="ECO:0000256" key="15">
    <source>
        <dbReference type="ARBA" id="ARBA00023128"/>
    </source>
</evidence>
<feature type="domain" description="NADH:quinone oxidoreductase/Mrp antiporter transmembrane" evidence="19">
    <location>
        <begin position="22"/>
        <end position="278"/>
    </location>
</feature>
<reference evidence="20" key="1">
    <citation type="submission" date="2017-05" db="EMBL/GenBank/DDBJ databases">
        <title>The complete mitochondrial genome of Psolodesmus mandarinus McLachlan, 1870 (Odonata : Calopterygidae).</title>
        <authorList>
            <person name="Wang L.J."/>
            <person name="Lin M.Y."/>
            <person name="Liu T.Y."/>
            <person name="Fan Y.B."/>
            <person name="Sung C.H."/>
        </authorList>
    </citation>
    <scope>NUCLEOTIDE SEQUENCE</scope>
</reference>
<evidence type="ECO:0000256" key="11">
    <source>
        <dbReference type="ARBA" id="ARBA00022982"/>
    </source>
</evidence>
<keyword evidence="12 18" id="KW-1133">Transmembrane helix</keyword>
<geneLocation type="mitochondrion" evidence="20"/>
<evidence type="ECO:0000313" key="20">
    <source>
        <dbReference type="EMBL" id="AWH61857.1"/>
    </source>
</evidence>
<keyword evidence="10 18" id="KW-1278">Translocase</keyword>
<dbReference type="EC" id="7.1.1.2" evidence="4 18"/>
<feature type="transmembrane region" description="Helical" evidence="18">
    <location>
        <begin position="87"/>
        <end position="106"/>
    </location>
</feature>
<evidence type="ECO:0000259" key="19">
    <source>
        <dbReference type="Pfam" id="PF00361"/>
    </source>
</evidence>
<dbReference type="InterPro" id="IPR050175">
    <property type="entry name" value="Complex_I_Subunit_2"/>
</dbReference>
<dbReference type="CTD" id="4536"/>
<feature type="transmembrane region" description="Helical" evidence="18">
    <location>
        <begin position="191"/>
        <end position="210"/>
    </location>
</feature>
<keyword evidence="6" id="KW-0813">Transport</keyword>
<comment type="subcellular location">
    <subcellularLocation>
        <location evidence="2 18">Mitochondrion inner membrane</location>
        <topology evidence="2 18">Multi-pass membrane protein</topology>
    </subcellularLocation>
</comment>
<comment type="similarity">
    <text evidence="3 18">Belongs to the complex I subunit 2 family.</text>
</comment>
<sequence>MNLSFLLFSGTMIMGTTLAISSSSWIMMWIGLEMNLMSFIPLMKGNNTPHESEASMKYFLTQAMASSILMMAILLTEATSTNSWLSYGMLVSALLMKMGAAPFHLWMPSVMEGLKWSMCLTLMTWQKIAPMIMMSYQIKNNMMTNAVVVASVSVGAIGGLAQTSIRKMFAYSSISHVGWMIMAMMMSSNYWTTYFLLYVSMNMAATVIFSKSETMYLEQVFNMKTKSKMKMMMFISMLSLGGMPPFMGFVPKWIIIQNMIMFQSYLLILIMVMTTLITLYMYMRMMYSSLTFSSQSTSWQNQQDNSVVTYLSMGITLLGIPLITCLNLT</sequence>
<gene>
    <name evidence="20" type="primary">ND2</name>
</gene>
<keyword evidence="8 18" id="KW-0812">Transmembrane</keyword>
<dbReference type="RefSeq" id="YP_009643532.1">
    <property type="nucleotide sequence ID" value="NC_042442.1"/>
</dbReference>
<feature type="transmembrane region" description="Helical" evidence="18">
    <location>
        <begin position="55"/>
        <end position="75"/>
    </location>
</feature>
<evidence type="ECO:0000256" key="6">
    <source>
        <dbReference type="ARBA" id="ARBA00022448"/>
    </source>
</evidence>
<evidence type="ECO:0000256" key="12">
    <source>
        <dbReference type="ARBA" id="ARBA00022989"/>
    </source>
</evidence>
<comment type="function">
    <text evidence="18">Core subunit of the mitochondrial membrane respiratory chain NADH dehydrogenase (Complex I) which catalyzes electron transfer from NADH through the respiratory chain, using ubiquinone as an electron acceptor. Essential for the catalytic activity and assembly of complex I.</text>
</comment>
<dbReference type="GeneID" id="41698867"/>
<accession>A0A4P2SJN2</accession>
<feature type="transmembrane region" description="Helical" evidence="18">
    <location>
        <begin position="231"/>
        <end position="250"/>
    </location>
</feature>
<dbReference type="PRINTS" id="PR01436">
    <property type="entry name" value="NADHDHGNASE2"/>
</dbReference>
<evidence type="ECO:0000256" key="16">
    <source>
        <dbReference type="ARBA" id="ARBA00023136"/>
    </source>
</evidence>
<dbReference type="InterPro" id="IPR003917">
    <property type="entry name" value="NADH_UbQ_OxRdtase_chain2"/>
</dbReference>
<evidence type="ECO:0000256" key="4">
    <source>
        <dbReference type="ARBA" id="ARBA00012944"/>
    </source>
</evidence>
<dbReference type="GO" id="GO:0005743">
    <property type="term" value="C:mitochondrial inner membrane"/>
    <property type="evidence" value="ECO:0007669"/>
    <property type="project" value="UniProtKB-SubCell"/>
</dbReference>
<evidence type="ECO:0000256" key="10">
    <source>
        <dbReference type="ARBA" id="ARBA00022967"/>
    </source>
</evidence>
<evidence type="ECO:0000256" key="14">
    <source>
        <dbReference type="ARBA" id="ARBA00023075"/>
    </source>
</evidence>
<protein>
    <recommendedName>
        <fullName evidence="5 18">NADH-ubiquinone oxidoreductase chain 2</fullName>
        <ecNumber evidence="4 18">7.1.1.2</ecNumber>
    </recommendedName>
</protein>
<keyword evidence="11 18" id="KW-0249">Electron transport</keyword>
<dbReference type="PANTHER" id="PTHR46552:SF1">
    <property type="entry name" value="NADH-UBIQUINONE OXIDOREDUCTASE CHAIN 2"/>
    <property type="match status" value="1"/>
</dbReference>
<dbReference type="PANTHER" id="PTHR46552">
    <property type="entry name" value="NADH-UBIQUINONE OXIDOREDUCTASE CHAIN 2"/>
    <property type="match status" value="1"/>
</dbReference>
<name>A0A4P2SJN2_9ODON</name>
<evidence type="ECO:0000256" key="2">
    <source>
        <dbReference type="ARBA" id="ARBA00004448"/>
    </source>
</evidence>
<evidence type="ECO:0000256" key="1">
    <source>
        <dbReference type="ARBA" id="ARBA00003257"/>
    </source>
</evidence>
<comment type="catalytic activity">
    <reaction evidence="17 18">
        <text>a ubiquinone + NADH + 5 H(+)(in) = a ubiquinol + NAD(+) + 4 H(+)(out)</text>
        <dbReference type="Rhea" id="RHEA:29091"/>
        <dbReference type="Rhea" id="RHEA-COMP:9565"/>
        <dbReference type="Rhea" id="RHEA-COMP:9566"/>
        <dbReference type="ChEBI" id="CHEBI:15378"/>
        <dbReference type="ChEBI" id="CHEBI:16389"/>
        <dbReference type="ChEBI" id="CHEBI:17976"/>
        <dbReference type="ChEBI" id="CHEBI:57540"/>
        <dbReference type="ChEBI" id="CHEBI:57945"/>
        <dbReference type="EC" id="7.1.1.2"/>
    </reaction>
</comment>
<feature type="transmembrane region" description="Helical" evidence="18">
    <location>
        <begin position="262"/>
        <end position="283"/>
    </location>
</feature>
<evidence type="ECO:0000256" key="3">
    <source>
        <dbReference type="ARBA" id="ARBA00007012"/>
    </source>
</evidence>
<keyword evidence="15 18" id="KW-0496">Mitochondrion</keyword>
<evidence type="ECO:0000256" key="9">
    <source>
        <dbReference type="ARBA" id="ARBA00022792"/>
    </source>
</evidence>
<dbReference type="EMBL" id="MF150044">
    <property type="protein sequence ID" value="AWH61857.1"/>
    <property type="molecule type" value="Genomic_DNA"/>
</dbReference>
<dbReference type="InterPro" id="IPR001750">
    <property type="entry name" value="ND/Mrp_TM"/>
</dbReference>
<keyword evidence="14 18" id="KW-0830">Ubiquinone</keyword>
<evidence type="ECO:0000256" key="8">
    <source>
        <dbReference type="ARBA" id="ARBA00022692"/>
    </source>
</evidence>
<keyword evidence="7 18" id="KW-0679">Respiratory chain</keyword>
<evidence type="ECO:0000256" key="7">
    <source>
        <dbReference type="ARBA" id="ARBA00022660"/>
    </source>
</evidence>
<keyword evidence="13 18" id="KW-0520">NAD</keyword>
<proteinExistence type="inferred from homology"/>
<dbReference type="GO" id="GO:0006120">
    <property type="term" value="P:mitochondrial electron transport, NADH to ubiquinone"/>
    <property type="evidence" value="ECO:0007669"/>
    <property type="project" value="InterPro"/>
</dbReference>
<keyword evidence="16 18" id="KW-0472">Membrane</keyword>
<dbReference type="AlphaFoldDB" id="A0A4P2SJN2"/>
<evidence type="ECO:0000256" key="18">
    <source>
        <dbReference type="RuleBase" id="RU003403"/>
    </source>
</evidence>
<dbReference type="Pfam" id="PF00361">
    <property type="entry name" value="Proton_antipo_M"/>
    <property type="match status" value="1"/>
</dbReference>
<feature type="transmembrane region" description="Helical" evidence="18">
    <location>
        <begin position="142"/>
        <end position="161"/>
    </location>
</feature>
<evidence type="ECO:0000256" key="5">
    <source>
        <dbReference type="ARBA" id="ARBA00021008"/>
    </source>
</evidence>
<evidence type="ECO:0000256" key="17">
    <source>
        <dbReference type="ARBA" id="ARBA00049551"/>
    </source>
</evidence>
<comment type="function">
    <text evidence="1">Core subunit of the mitochondrial membrane respiratory chain NADH dehydrogenase (Complex I) that is believed to belong to the minimal assembly required for catalysis. Complex I functions in the transfer of electrons from NADH to the respiratory chain. The immediate electron acceptor for the enzyme is believed to be ubiquinone.</text>
</comment>
<dbReference type="GO" id="GO:0008137">
    <property type="term" value="F:NADH dehydrogenase (ubiquinone) activity"/>
    <property type="evidence" value="ECO:0007669"/>
    <property type="project" value="UniProtKB-EC"/>
</dbReference>
<evidence type="ECO:0000256" key="13">
    <source>
        <dbReference type="ARBA" id="ARBA00023027"/>
    </source>
</evidence>